<name>A0A164LWI4_9CRUS</name>
<accession>A0A164LWI4</accession>
<dbReference type="AlphaFoldDB" id="A0A164LWI4"/>
<organism evidence="1 2">
    <name type="scientific">Daphnia magna</name>
    <dbReference type="NCBI Taxonomy" id="35525"/>
    <lineage>
        <taxon>Eukaryota</taxon>
        <taxon>Metazoa</taxon>
        <taxon>Ecdysozoa</taxon>
        <taxon>Arthropoda</taxon>
        <taxon>Crustacea</taxon>
        <taxon>Branchiopoda</taxon>
        <taxon>Diplostraca</taxon>
        <taxon>Cladocera</taxon>
        <taxon>Anomopoda</taxon>
        <taxon>Daphniidae</taxon>
        <taxon>Daphnia</taxon>
    </lineage>
</organism>
<protein>
    <submittedName>
        <fullName evidence="1">Uncharacterized protein</fullName>
    </submittedName>
</protein>
<dbReference type="EMBL" id="LRGB01003123">
    <property type="protein sequence ID" value="KZS04501.1"/>
    <property type="molecule type" value="Genomic_DNA"/>
</dbReference>
<proteinExistence type="predicted"/>
<comment type="caution">
    <text evidence="1">The sequence shown here is derived from an EMBL/GenBank/DDBJ whole genome shotgun (WGS) entry which is preliminary data.</text>
</comment>
<keyword evidence="2" id="KW-1185">Reference proteome</keyword>
<evidence type="ECO:0000313" key="1">
    <source>
        <dbReference type="EMBL" id="KZS04501.1"/>
    </source>
</evidence>
<gene>
    <name evidence="1" type="ORF">APZ42_032808</name>
</gene>
<dbReference type="Proteomes" id="UP000076858">
    <property type="component" value="Unassembled WGS sequence"/>
</dbReference>
<sequence>MELEWPRNRRGSTGIIVGSTRTPWGLQERRGIYTNVVEFTRTSLKIGISDKLKCINGVFL</sequence>
<evidence type="ECO:0000313" key="2">
    <source>
        <dbReference type="Proteomes" id="UP000076858"/>
    </source>
</evidence>
<reference evidence="1 2" key="1">
    <citation type="submission" date="2016-03" db="EMBL/GenBank/DDBJ databases">
        <title>EvidentialGene: Evidence-directed Construction of Genes on Genomes.</title>
        <authorList>
            <person name="Gilbert D.G."/>
            <person name="Choi J.-H."/>
            <person name="Mockaitis K."/>
            <person name="Colbourne J."/>
            <person name="Pfrender M."/>
        </authorList>
    </citation>
    <scope>NUCLEOTIDE SEQUENCE [LARGE SCALE GENOMIC DNA]</scope>
    <source>
        <strain evidence="1 2">Xinb3</strain>
        <tissue evidence="1">Complete organism</tissue>
    </source>
</reference>